<dbReference type="AlphaFoldDB" id="A0A444VXY2"/>
<dbReference type="RefSeq" id="WP_129747618.1">
    <property type="nucleotide sequence ID" value="NZ_JUIV01000009.1"/>
</dbReference>
<gene>
    <name evidence="3" type="ORF">NU08_2707</name>
</gene>
<reference evidence="3 4" key="1">
    <citation type="submission" date="2014-12" db="EMBL/GenBank/DDBJ databases">
        <title>Genome sequence of Flavobacterium anhuiense RCM74.</title>
        <authorList>
            <person name="Kim J.F."/>
            <person name="Song J.Y."/>
            <person name="Kwak M.-J."/>
            <person name="Lee S.-W."/>
        </authorList>
    </citation>
    <scope>NUCLEOTIDE SEQUENCE [LARGE SCALE GENOMIC DNA]</scope>
    <source>
        <strain evidence="3 4">RCM74</strain>
    </source>
</reference>
<sequence length="511" mass="57036">MKKKTLQLVVLFLVVIGIASSCKKKSEEETVKTEGTTPVVSTTLEIKNTEAGSDFSLVLPKKEKMSVEYAQKLGEFAYVWAWPMINMLNRRTAITQAPKPAYLNGVLPVAPQGQLAMLNDYITPDETFVTCPNQDVVYGLGFFDLDSQPVVVQVPDFGDRFWVYAMYDHRTNQFGQLGKPYGTKAGFYLLTGPNWKGETPKGITDVVKCPTTLANIIPRVFQNDSKEDKQAIQATINQIVAYPVAEFDGKMKTVIYKNLPSIKGPASDGKETKWVVPEKFFDENELGKVLEILPPLKGEEELYAQLKELLAAAKSDPAIKEALVKTAQKTEESIIHSFFLWKNNGVAAGNGWNRSYYSADWEGSGSYDYYNRAATAKSNMFDNRPNETQYFYTDNASDKTQLDGKNNYTVTFAKGEEPPVQGFWSLTLYNEHHLFSKNKINRYSLGTKNKGLKKNADGSLTIYVSSTSPGADKESNWLPSPSGTFSLYIRAYWGKEGITKGTWTPPAIAKI</sequence>
<evidence type="ECO:0000259" key="2">
    <source>
        <dbReference type="Pfam" id="PF06863"/>
    </source>
</evidence>
<proteinExistence type="predicted"/>
<dbReference type="Gene3D" id="2.60.40.1610">
    <property type="entry name" value="Domain of unknown function DUF1254"/>
    <property type="match status" value="1"/>
</dbReference>
<dbReference type="InterPro" id="IPR037050">
    <property type="entry name" value="DUF1254_sf"/>
</dbReference>
<dbReference type="OrthoDB" id="272779at2"/>
<dbReference type="Proteomes" id="UP000290433">
    <property type="component" value="Unassembled WGS sequence"/>
</dbReference>
<dbReference type="EMBL" id="JUIV01000009">
    <property type="protein sequence ID" value="RYJ38384.1"/>
    <property type="molecule type" value="Genomic_DNA"/>
</dbReference>
<feature type="domain" description="DUF1214" evidence="1">
    <location>
        <begin position="387"/>
        <end position="495"/>
    </location>
</feature>
<dbReference type="PANTHER" id="PTHR36509:SF2">
    <property type="entry name" value="BLL3101 PROTEIN"/>
    <property type="match status" value="1"/>
</dbReference>
<comment type="caution">
    <text evidence="3">The sequence shown here is derived from an EMBL/GenBank/DDBJ whole genome shotgun (WGS) entry which is preliminary data.</text>
</comment>
<dbReference type="Pfam" id="PF06742">
    <property type="entry name" value="DUF1214"/>
    <property type="match status" value="1"/>
</dbReference>
<feature type="domain" description="DUF1254" evidence="2">
    <location>
        <begin position="114"/>
        <end position="243"/>
    </location>
</feature>
<dbReference type="PROSITE" id="PS51257">
    <property type="entry name" value="PROKAR_LIPOPROTEIN"/>
    <property type="match status" value="1"/>
</dbReference>
<accession>A0A444VXY2</accession>
<protein>
    <submittedName>
        <fullName evidence="3">DUF1254 multi-domain protein</fullName>
    </submittedName>
</protein>
<dbReference type="Pfam" id="PF06863">
    <property type="entry name" value="DUF1254"/>
    <property type="match status" value="1"/>
</dbReference>
<dbReference type="SUPFAM" id="SSF160935">
    <property type="entry name" value="VPA0735-like"/>
    <property type="match status" value="1"/>
</dbReference>
<name>A0A444VXY2_9FLAO</name>
<evidence type="ECO:0000259" key="1">
    <source>
        <dbReference type="Pfam" id="PF06742"/>
    </source>
</evidence>
<organism evidence="3 4">
    <name type="scientific">Flavobacterium anhuiense</name>
    <dbReference type="NCBI Taxonomy" id="459526"/>
    <lineage>
        <taxon>Bacteria</taxon>
        <taxon>Pseudomonadati</taxon>
        <taxon>Bacteroidota</taxon>
        <taxon>Flavobacteriia</taxon>
        <taxon>Flavobacteriales</taxon>
        <taxon>Flavobacteriaceae</taxon>
        <taxon>Flavobacterium</taxon>
    </lineage>
</organism>
<dbReference type="Gene3D" id="2.60.120.600">
    <property type="entry name" value="Domain of unknown function DUF1214, C-terminal domain"/>
    <property type="match status" value="1"/>
</dbReference>
<evidence type="ECO:0000313" key="3">
    <source>
        <dbReference type="EMBL" id="RYJ38384.1"/>
    </source>
</evidence>
<dbReference type="InterPro" id="IPR010679">
    <property type="entry name" value="DUF1254"/>
</dbReference>
<evidence type="ECO:0000313" key="4">
    <source>
        <dbReference type="Proteomes" id="UP000290433"/>
    </source>
</evidence>
<dbReference type="PANTHER" id="PTHR36509">
    <property type="entry name" value="BLL3101 PROTEIN"/>
    <property type="match status" value="1"/>
</dbReference>
<dbReference type="InterPro" id="IPR037049">
    <property type="entry name" value="DUF1214_C_sf"/>
</dbReference>
<dbReference type="InterPro" id="IPR010621">
    <property type="entry name" value="DUF1214"/>
</dbReference>